<dbReference type="Gene3D" id="2.60.120.10">
    <property type="entry name" value="Jelly Rolls"/>
    <property type="match status" value="1"/>
</dbReference>
<dbReference type="SUPFAM" id="SSF51206">
    <property type="entry name" value="cAMP-binding domain-like"/>
    <property type="match status" value="1"/>
</dbReference>
<dbReference type="InterPro" id="IPR000595">
    <property type="entry name" value="cNMP-bd_dom"/>
</dbReference>
<dbReference type="CDD" id="cd00038">
    <property type="entry name" value="CAP_ED"/>
    <property type="match status" value="1"/>
</dbReference>
<accession>A0A562N138</accession>
<evidence type="ECO:0000259" key="1">
    <source>
        <dbReference type="Pfam" id="PF00027"/>
    </source>
</evidence>
<sequence>MREQFKKHLDKFIKISDDEFADITGYFEQQTLKKKENVLTEGQICKASYFVLDGILRKFFINEKGVQQTTEFAIENWWMTETFSYINQTATEFYIQAVLPTEVLVIRQHALDDLLEKHPVMEKYFRMVYQKAYAAAQMRVKLLYEHSREELYRQFLKNQPAFLQRVPQYLVASYLGFTPEYLSEIRKKNFS</sequence>
<organism evidence="2 3">
    <name type="scientific">Sphingobacterium siyangense</name>
    <dbReference type="NCBI Taxonomy" id="459529"/>
    <lineage>
        <taxon>Bacteria</taxon>
        <taxon>Pseudomonadati</taxon>
        <taxon>Bacteroidota</taxon>
        <taxon>Sphingobacteriia</taxon>
        <taxon>Sphingobacteriales</taxon>
        <taxon>Sphingobacteriaceae</taxon>
        <taxon>Sphingobacterium</taxon>
    </lineage>
</organism>
<dbReference type="Pfam" id="PF00027">
    <property type="entry name" value="cNMP_binding"/>
    <property type="match status" value="1"/>
</dbReference>
<dbReference type="InterPro" id="IPR014710">
    <property type="entry name" value="RmlC-like_jellyroll"/>
</dbReference>
<evidence type="ECO:0000313" key="3">
    <source>
        <dbReference type="Proteomes" id="UP000315908"/>
    </source>
</evidence>
<dbReference type="OrthoDB" id="1092431at2"/>
<dbReference type="InterPro" id="IPR018490">
    <property type="entry name" value="cNMP-bd_dom_sf"/>
</dbReference>
<gene>
    <name evidence="2" type="ORF">IQ31_00418</name>
</gene>
<dbReference type="EMBL" id="VLKR01000001">
    <property type="protein sequence ID" value="TWI25846.1"/>
    <property type="molecule type" value="Genomic_DNA"/>
</dbReference>
<reference evidence="2 3" key="1">
    <citation type="journal article" date="2015" name="Stand. Genomic Sci.">
        <title>Genomic Encyclopedia of Bacterial and Archaeal Type Strains, Phase III: the genomes of soil and plant-associated and newly described type strains.</title>
        <authorList>
            <person name="Whitman W.B."/>
            <person name="Woyke T."/>
            <person name="Klenk H.P."/>
            <person name="Zhou Y."/>
            <person name="Lilburn T.G."/>
            <person name="Beck B.J."/>
            <person name="De Vos P."/>
            <person name="Vandamme P."/>
            <person name="Eisen J.A."/>
            <person name="Garrity G."/>
            <person name="Hugenholtz P."/>
            <person name="Kyrpides N.C."/>
        </authorList>
    </citation>
    <scope>NUCLEOTIDE SEQUENCE [LARGE SCALE GENOMIC DNA]</scope>
    <source>
        <strain evidence="2 3">CGMCC 1.6855</strain>
    </source>
</reference>
<dbReference type="Proteomes" id="UP000315908">
    <property type="component" value="Unassembled WGS sequence"/>
</dbReference>
<proteinExistence type="predicted"/>
<dbReference type="AlphaFoldDB" id="A0A562N138"/>
<feature type="domain" description="Cyclic nucleotide-binding" evidence="1">
    <location>
        <begin position="30"/>
        <end position="118"/>
    </location>
</feature>
<comment type="caution">
    <text evidence="2">The sequence shown here is derived from an EMBL/GenBank/DDBJ whole genome shotgun (WGS) entry which is preliminary data.</text>
</comment>
<protein>
    <submittedName>
        <fullName evidence="2">CRP-like cAMP-binding protein</fullName>
    </submittedName>
</protein>
<evidence type="ECO:0000313" key="2">
    <source>
        <dbReference type="EMBL" id="TWI25846.1"/>
    </source>
</evidence>
<name>A0A562N138_9SPHI</name>